<reference evidence="3" key="1">
    <citation type="submission" date="2021-12" db="EMBL/GenBank/DDBJ databases">
        <authorList>
            <person name="Zaccaron A."/>
            <person name="Stergiopoulos I."/>
        </authorList>
    </citation>
    <scope>NUCLEOTIDE SEQUENCE</scope>
    <source>
        <strain evidence="3">Race5_Kim</strain>
    </source>
</reference>
<dbReference type="OrthoDB" id="5371740at2759"/>
<keyword evidence="2" id="KW-0560">Oxidoreductase</keyword>
<dbReference type="PANTHER" id="PTHR43180:SF31">
    <property type="entry name" value="CHAIN DEHYDROGENASE_REDUCTASE, PUTATIVE (AFU_ORTHOLOGUE AFUA_2G16570)-RELATED"/>
    <property type="match status" value="1"/>
</dbReference>
<evidence type="ECO:0000313" key="4">
    <source>
        <dbReference type="Proteomes" id="UP000756132"/>
    </source>
</evidence>
<dbReference type="RefSeq" id="XP_047758314.1">
    <property type="nucleotide sequence ID" value="XM_047902214.1"/>
</dbReference>
<dbReference type="GO" id="GO:0016491">
    <property type="term" value="F:oxidoreductase activity"/>
    <property type="evidence" value="ECO:0007669"/>
    <property type="project" value="UniProtKB-KW"/>
</dbReference>
<evidence type="ECO:0000256" key="2">
    <source>
        <dbReference type="ARBA" id="ARBA00023002"/>
    </source>
</evidence>
<dbReference type="PRINTS" id="PR00081">
    <property type="entry name" value="GDHRDH"/>
</dbReference>
<dbReference type="OMA" id="CDIRDWD"/>
<proteinExistence type="inferred from homology"/>
<dbReference type="Gene3D" id="3.40.50.720">
    <property type="entry name" value="NAD(P)-binding Rossmann-like Domain"/>
    <property type="match status" value="1"/>
</dbReference>
<organism evidence="3 4">
    <name type="scientific">Passalora fulva</name>
    <name type="common">Tomato leaf mold</name>
    <name type="synonym">Cladosporium fulvum</name>
    <dbReference type="NCBI Taxonomy" id="5499"/>
    <lineage>
        <taxon>Eukaryota</taxon>
        <taxon>Fungi</taxon>
        <taxon>Dikarya</taxon>
        <taxon>Ascomycota</taxon>
        <taxon>Pezizomycotina</taxon>
        <taxon>Dothideomycetes</taxon>
        <taxon>Dothideomycetidae</taxon>
        <taxon>Mycosphaerellales</taxon>
        <taxon>Mycosphaerellaceae</taxon>
        <taxon>Fulvia</taxon>
    </lineage>
</organism>
<dbReference type="SUPFAM" id="SSF51735">
    <property type="entry name" value="NAD(P)-binding Rossmann-fold domains"/>
    <property type="match status" value="1"/>
</dbReference>
<protein>
    <submittedName>
        <fullName evidence="3">5'-hydroxyaverantin dehydrogenase</fullName>
    </submittedName>
</protein>
<evidence type="ECO:0000313" key="3">
    <source>
        <dbReference type="EMBL" id="UJO13948.1"/>
    </source>
</evidence>
<keyword evidence="4" id="KW-1185">Reference proteome</keyword>
<dbReference type="AlphaFoldDB" id="A0A9Q8P5F9"/>
<sequence>MTISTEFDQSEAIAADATYDPSGLKGKSVIVTGGASGIGEQTMRAFVGAGAFVTFGDIAEELGQKLVQELGDDKVAFVRCNVVTWSDQLELFKTALDKSPSKTIDIVFANAGLNGPDNIFFQDENADEPKEPDLHVLKTNLIGTAYTAKLANLYLPRQPSGEDRDRCLIFTASMAGYMDQAGSPQYDASKWGVRGLLRSIRTTGPAQGVRVNLIAPWFVDTRIMSDEIKQKLRAGGIEFCDIQDAARAVLHFASTKHINGRALTIVPKSVSQRGYVDLQEDDFPEGELITQWQQVGKKLAHRMSKEA</sequence>
<dbReference type="Pfam" id="PF00106">
    <property type="entry name" value="adh_short"/>
    <property type="match status" value="1"/>
</dbReference>
<dbReference type="PANTHER" id="PTHR43180">
    <property type="entry name" value="3-OXOACYL-(ACYL-CARRIER-PROTEIN) REDUCTASE (AFU_ORTHOLOGUE AFUA_6G11210)"/>
    <property type="match status" value="1"/>
</dbReference>
<dbReference type="EMBL" id="CP090164">
    <property type="protein sequence ID" value="UJO13948.1"/>
    <property type="molecule type" value="Genomic_DNA"/>
</dbReference>
<accession>A0A9Q8P5F9</accession>
<dbReference type="GeneID" id="71982944"/>
<gene>
    <name evidence="3" type="ORF">CLAFUR5_03066</name>
</gene>
<reference evidence="3" key="2">
    <citation type="journal article" date="2022" name="Microb. Genom.">
        <title>A chromosome-scale genome assembly of the tomato pathogen Cladosporium fulvum reveals a compartmentalized genome architecture and the presence of a dispensable chromosome.</title>
        <authorList>
            <person name="Zaccaron A.Z."/>
            <person name="Chen L.H."/>
            <person name="Samaras A."/>
            <person name="Stergiopoulos I."/>
        </authorList>
    </citation>
    <scope>NUCLEOTIDE SEQUENCE</scope>
    <source>
        <strain evidence="3">Race5_Kim</strain>
    </source>
</reference>
<dbReference type="Proteomes" id="UP000756132">
    <property type="component" value="Chromosome 2"/>
</dbReference>
<name>A0A9Q8P5F9_PASFU</name>
<comment type="similarity">
    <text evidence="1">Belongs to the short-chain dehydrogenases/reductases (SDR) family.</text>
</comment>
<dbReference type="KEGG" id="ffu:CLAFUR5_03066"/>
<evidence type="ECO:0000256" key="1">
    <source>
        <dbReference type="ARBA" id="ARBA00006484"/>
    </source>
</evidence>
<dbReference type="InterPro" id="IPR002347">
    <property type="entry name" value="SDR_fam"/>
</dbReference>
<dbReference type="InterPro" id="IPR036291">
    <property type="entry name" value="NAD(P)-bd_dom_sf"/>
</dbReference>